<dbReference type="Proteomes" id="UP000050465">
    <property type="component" value="Unassembled WGS sequence"/>
</dbReference>
<proteinExistence type="predicted"/>
<dbReference type="STRING" id="1666911.HLUCCA11_17800"/>
<dbReference type="PATRIC" id="fig|1666911.3.peg.2050"/>
<protein>
    <recommendedName>
        <fullName evidence="1">DUF218 domain-containing protein</fullName>
    </recommendedName>
</protein>
<evidence type="ECO:0000313" key="2">
    <source>
        <dbReference type="EMBL" id="KPQ33590.1"/>
    </source>
</evidence>
<organism evidence="2 3">
    <name type="scientific">Phormidesmis priestleyi Ana</name>
    <dbReference type="NCBI Taxonomy" id="1666911"/>
    <lineage>
        <taxon>Bacteria</taxon>
        <taxon>Bacillati</taxon>
        <taxon>Cyanobacteriota</taxon>
        <taxon>Cyanophyceae</taxon>
        <taxon>Leptolyngbyales</taxon>
        <taxon>Leptolyngbyaceae</taxon>
        <taxon>Phormidesmis</taxon>
    </lineage>
</organism>
<dbReference type="AlphaFoldDB" id="A0A0P8DBX6"/>
<dbReference type="PANTHER" id="PTHR30336:SF20">
    <property type="entry name" value="DUF218 DOMAIN-CONTAINING PROTEIN"/>
    <property type="match status" value="1"/>
</dbReference>
<evidence type="ECO:0000313" key="3">
    <source>
        <dbReference type="Proteomes" id="UP000050465"/>
    </source>
</evidence>
<dbReference type="GO" id="GO:0005886">
    <property type="term" value="C:plasma membrane"/>
    <property type="evidence" value="ECO:0007669"/>
    <property type="project" value="TreeGrafter"/>
</dbReference>
<gene>
    <name evidence="2" type="ORF">HLUCCA11_17800</name>
</gene>
<dbReference type="InterPro" id="IPR003848">
    <property type="entry name" value="DUF218"/>
</dbReference>
<reference evidence="2 3" key="1">
    <citation type="submission" date="2015-09" db="EMBL/GenBank/DDBJ databases">
        <title>Identification and resolution of microdiversity through metagenomic sequencing of parallel consortia.</title>
        <authorList>
            <person name="Nelson W.C."/>
            <person name="Romine M.F."/>
            <person name="Lindemann S.R."/>
        </authorList>
    </citation>
    <scope>NUCLEOTIDE SEQUENCE [LARGE SCALE GENOMIC DNA]</scope>
    <source>
        <strain evidence="2">Ana</strain>
    </source>
</reference>
<comment type="caution">
    <text evidence="2">The sequence shown here is derived from an EMBL/GenBank/DDBJ whole genome shotgun (WGS) entry which is preliminary data.</text>
</comment>
<feature type="domain" description="DUF218" evidence="1">
    <location>
        <begin position="10"/>
        <end position="119"/>
    </location>
</feature>
<name>A0A0P8DBX6_9CYAN</name>
<accession>A0A0P8DBX6</accession>
<dbReference type="CDD" id="cd06259">
    <property type="entry name" value="YdcF-like"/>
    <property type="match status" value="1"/>
</dbReference>
<sequence length="169" mass="18930">MVKKEVPNPEAIFVLGGGSDREVFAAEFARRHADLNVWVSTGSSAKKVEAIFEAMGISLTRLNLDYRAVDTVTNFTTMVGVFQQQEIRHVYLLTSDFHMRRARAIAFFVLGSRGITYTPVEVPCAFPQMRSKCLAESGLHVSRDVVRSIVWLLTKRTGGSVRIRIPRSL</sequence>
<dbReference type="EMBL" id="LJZR01000029">
    <property type="protein sequence ID" value="KPQ33590.1"/>
    <property type="molecule type" value="Genomic_DNA"/>
</dbReference>
<dbReference type="PANTHER" id="PTHR30336">
    <property type="entry name" value="INNER MEMBRANE PROTEIN, PROBABLE PERMEASE"/>
    <property type="match status" value="1"/>
</dbReference>
<dbReference type="Pfam" id="PF02698">
    <property type="entry name" value="DUF218"/>
    <property type="match status" value="1"/>
</dbReference>
<evidence type="ECO:0000259" key="1">
    <source>
        <dbReference type="Pfam" id="PF02698"/>
    </source>
</evidence>
<dbReference type="InterPro" id="IPR051599">
    <property type="entry name" value="Cell_Envelope_Assoc"/>
</dbReference>